<reference evidence="2" key="1">
    <citation type="submission" date="2012-11" db="EMBL/GenBank/DDBJ databases">
        <authorList>
            <person name="Lucero-Rivera Y.E."/>
            <person name="Tovar-Ramirez D."/>
        </authorList>
    </citation>
    <scope>NUCLEOTIDE SEQUENCE [LARGE SCALE GENOMIC DNA]</scope>
    <source>
        <strain evidence="2">Araruama</strain>
    </source>
</reference>
<evidence type="ECO:0008006" key="3">
    <source>
        <dbReference type="Google" id="ProtNLM"/>
    </source>
</evidence>
<protein>
    <recommendedName>
        <fullName evidence="3">Carboxypeptidase regulatory-like domain-containing protein</fullName>
    </recommendedName>
</protein>
<feature type="non-terminal residue" evidence="1">
    <location>
        <position position="1"/>
    </location>
</feature>
<comment type="caution">
    <text evidence="1">The sequence shown here is derived from an EMBL/GenBank/DDBJ whole genome shotgun (WGS) entry which is preliminary data.</text>
</comment>
<proteinExistence type="predicted"/>
<organism evidence="1 2">
    <name type="scientific">Candidatus Magnetoglobus multicellularis str. Araruama</name>
    <dbReference type="NCBI Taxonomy" id="890399"/>
    <lineage>
        <taxon>Bacteria</taxon>
        <taxon>Pseudomonadati</taxon>
        <taxon>Thermodesulfobacteriota</taxon>
        <taxon>Desulfobacteria</taxon>
        <taxon>Desulfobacterales</taxon>
        <taxon>Desulfobacteraceae</taxon>
        <taxon>Candidatus Magnetoglobus</taxon>
    </lineage>
</organism>
<gene>
    <name evidence="1" type="ORF">OMM_14373</name>
</gene>
<dbReference type="Gene3D" id="2.60.40.1120">
    <property type="entry name" value="Carboxypeptidase-like, regulatory domain"/>
    <property type="match status" value="1"/>
</dbReference>
<name>A0A1V1NS06_9BACT</name>
<evidence type="ECO:0000313" key="1">
    <source>
        <dbReference type="EMBL" id="ETR65357.1"/>
    </source>
</evidence>
<dbReference type="EMBL" id="ATBP01002901">
    <property type="protein sequence ID" value="ETR65357.1"/>
    <property type="molecule type" value="Genomic_DNA"/>
</dbReference>
<dbReference type="SUPFAM" id="SSF49464">
    <property type="entry name" value="Carboxypeptidase regulatory domain-like"/>
    <property type="match status" value="1"/>
</dbReference>
<dbReference type="AlphaFoldDB" id="A0A1V1NS06"/>
<evidence type="ECO:0000313" key="2">
    <source>
        <dbReference type="Proteomes" id="UP000189670"/>
    </source>
</evidence>
<dbReference type="Pfam" id="PF13620">
    <property type="entry name" value="CarboxypepD_reg"/>
    <property type="match status" value="1"/>
</dbReference>
<dbReference type="InterPro" id="IPR008969">
    <property type="entry name" value="CarboxyPept-like_regulatory"/>
</dbReference>
<sequence>KNSIPKISGRIFTNIAGWDKLDVRNASVSLIGEETSVVYTNDEGFFCFKNVPVSNYTLSINSPNFKTVSKTFSWSGEDDLNFDIKLELPEYSVNYCDCEVPYDNGILLFDNFDTDNNGEGQINYYFLKNWNVTDGMIDLIGYKYYLDGRFDFYRVMAYTLIWMEQKTIMVI</sequence>
<accession>A0A1V1NS06</accession>
<dbReference type="Proteomes" id="UP000189670">
    <property type="component" value="Unassembled WGS sequence"/>
</dbReference>